<protein>
    <recommendedName>
        <fullName evidence="3">ISXO2-like transposase domain-containing protein</fullName>
    </recommendedName>
</protein>
<dbReference type="HOGENOM" id="CLU_1186363_0_0_1"/>
<dbReference type="EMBL" id="KQ971354">
    <property type="protein sequence ID" value="EFA07042.2"/>
    <property type="molecule type" value="Genomic_DNA"/>
</dbReference>
<evidence type="ECO:0000313" key="1">
    <source>
        <dbReference type="EMBL" id="EFA07042.2"/>
    </source>
</evidence>
<dbReference type="OMA" id="WARNDEQ"/>
<dbReference type="InParanoid" id="D6WRA6"/>
<organism evidence="1 2">
    <name type="scientific">Tribolium castaneum</name>
    <name type="common">Red flour beetle</name>
    <dbReference type="NCBI Taxonomy" id="7070"/>
    <lineage>
        <taxon>Eukaryota</taxon>
        <taxon>Metazoa</taxon>
        <taxon>Ecdysozoa</taxon>
        <taxon>Arthropoda</taxon>
        <taxon>Hexapoda</taxon>
        <taxon>Insecta</taxon>
        <taxon>Pterygota</taxon>
        <taxon>Neoptera</taxon>
        <taxon>Endopterygota</taxon>
        <taxon>Coleoptera</taxon>
        <taxon>Polyphaga</taxon>
        <taxon>Cucujiformia</taxon>
        <taxon>Tenebrionidae</taxon>
        <taxon>Tenebrionidae incertae sedis</taxon>
        <taxon>Tribolium</taxon>
    </lineage>
</organism>
<dbReference type="Proteomes" id="UP000007266">
    <property type="component" value="Linkage group 7"/>
</dbReference>
<reference evidence="1 2" key="1">
    <citation type="journal article" date="2008" name="Nature">
        <title>The genome of the model beetle and pest Tribolium castaneum.</title>
        <authorList>
            <consortium name="Tribolium Genome Sequencing Consortium"/>
            <person name="Richards S."/>
            <person name="Gibbs R.A."/>
            <person name="Weinstock G.M."/>
            <person name="Brown S.J."/>
            <person name="Denell R."/>
            <person name="Beeman R.W."/>
            <person name="Gibbs R."/>
            <person name="Beeman R.W."/>
            <person name="Brown S.J."/>
            <person name="Bucher G."/>
            <person name="Friedrich M."/>
            <person name="Grimmelikhuijzen C.J."/>
            <person name="Klingler M."/>
            <person name="Lorenzen M."/>
            <person name="Richards S."/>
            <person name="Roth S."/>
            <person name="Schroder R."/>
            <person name="Tautz D."/>
            <person name="Zdobnov E.M."/>
            <person name="Muzny D."/>
            <person name="Gibbs R.A."/>
            <person name="Weinstock G.M."/>
            <person name="Attaway T."/>
            <person name="Bell S."/>
            <person name="Buhay C.J."/>
            <person name="Chandrabose M.N."/>
            <person name="Chavez D."/>
            <person name="Clerk-Blankenburg K.P."/>
            <person name="Cree A."/>
            <person name="Dao M."/>
            <person name="Davis C."/>
            <person name="Chacko J."/>
            <person name="Dinh H."/>
            <person name="Dugan-Rocha S."/>
            <person name="Fowler G."/>
            <person name="Garner T.T."/>
            <person name="Garnes J."/>
            <person name="Gnirke A."/>
            <person name="Hawes A."/>
            <person name="Hernandez J."/>
            <person name="Hines S."/>
            <person name="Holder M."/>
            <person name="Hume J."/>
            <person name="Jhangiani S.N."/>
            <person name="Joshi V."/>
            <person name="Khan Z.M."/>
            <person name="Jackson L."/>
            <person name="Kovar C."/>
            <person name="Kowis A."/>
            <person name="Lee S."/>
            <person name="Lewis L.R."/>
            <person name="Margolis J."/>
            <person name="Morgan M."/>
            <person name="Nazareth L.V."/>
            <person name="Nguyen N."/>
            <person name="Okwuonu G."/>
            <person name="Parker D."/>
            <person name="Richards S."/>
            <person name="Ruiz S.J."/>
            <person name="Santibanez J."/>
            <person name="Savard J."/>
            <person name="Scherer S.E."/>
            <person name="Schneider B."/>
            <person name="Sodergren E."/>
            <person name="Tautz D."/>
            <person name="Vattahil S."/>
            <person name="Villasana D."/>
            <person name="White C.S."/>
            <person name="Wright R."/>
            <person name="Park Y."/>
            <person name="Beeman R.W."/>
            <person name="Lord J."/>
            <person name="Oppert B."/>
            <person name="Lorenzen M."/>
            <person name="Brown S."/>
            <person name="Wang L."/>
            <person name="Savard J."/>
            <person name="Tautz D."/>
            <person name="Richards S."/>
            <person name="Weinstock G."/>
            <person name="Gibbs R.A."/>
            <person name="Liu Y."/>
            <person name="Worley K."/>
            <person name="Weinstock G."/>
            <person name="Elsik C.G."/>
            <person name="Reese J.T."/>
            <person name="Elhaik E."/>
            <person name="Landan G."/>
            <person name="Graur D."/>
            <person name="Arensburger P."/>
            <person name="Atkinson P."/>
            <person name="Beeman R.W."/>
            <person name="Beidler J."/>
            <person name="Brown S.J."/>
            <person name="Demuth J.P."/>
            <person name="Drury D.W."/>
            <person name="Du Y.Z."/>
            <person name="Fujiwara H."/>
            <person name="Lorenzen M."/>
            <person name="Maselli V."/>
            <person name="Osanai M."/>
            <person name="Park Y."/>
            <person name="Robertson H.M."/>
            <person name="Tu Z."/>
            <person name="Wang J.J."/>
            <person name="Wang S."/>
            <person name="Richards S."/>
            <person name="Song H."/>
            <person name="Zhang L."/>
            <person name="Sodergren E."/>
            <person name="Werner D."/>
            <person name="Stanke M."/>
            <person name="Morgenstern B."/>
            <person name="Solovyev V."/>
            <person name="Kosarev P."/>
            <person name="Brown G."/>
            <person name="Chen H.C."/>
            <person name="Ermolaeva O."/>
            <person name="Hlavina W."/>
            <person name="Kapustin Y."/>
            <person name="Kiryutin B."/>
            <person name="Kitts P."/>
            <person name="Maglott D."/>
            <person name="Pruitt K."/>
            <person name="Sapojnikov V."/>
            <person name="Souvorov A."/>
            <person name="Mackey A.J."/>
            <person name="Waterhouse R.M."/>
            <person name="Wyder S."/>
            <person name="Zdobnov E.M."/>
            <person name="Zdobnov E.M."/>
            <person name="Wyder S."/>
            <person name="Kriventseva E.V."/>
            <person name="Kadowaki T."/>
            <person name="Bork P."/>
            <person name="Aranda M."/>
            <person name="Bao R."/>
            <person name="Beermann A."/>
            <person name="Berns N."/>
            <person name="Bolognesi R."/>
            <person name="Bonneton F."/>
            <person name="Bopp D."/>
            <person name="Brown S.J."/>
            <person name="Bucher G."/>
            <person name="Butts T."/>
            <person name="Chaumot A."/>
            <person name="Denell R.E."/>
            <person name="Ferrier D.E."/>
            <person name="Friedrich M."/>
            <person name="Gordon C.M."/>
            <person name="Jindra M."/>
            <person name="Klingler M."/>
            <person name="Lan Q."/>
            <person name="Lattorff H.M."/>
            <person name="Laudet V."/>
            <person name="von Levetsow C."/>
            <person name="Liu Z."/>
            <person name="Lutz R."/>
            <person name="Lynch J.A."/>
            <person name="da Fonseca R.N."/>
            <person name="Posnien N."/>
            <person name="Reuter R."/>
            <person name="Roth S."/>
            <person name="Savard J."/>
            <person name="Schinko J.B."/>
            <person name="Schmitt C."/>
            <person name="Schoppmeier M."/>
            <person name="Schroder R."/>
            <person name="Shippy T.D."/>
            <person name="Simonnet F."/>
            <person name="Marques-Souza H."/>
            <person name="Tautz D."/>
            <person name="Tomoyasu Y."/>
            <person name="Trauner J."/>
            <person name="Van der Zee M."/>
            <person name="Vervoort M."/>
            <person name="Wittkopp N."/>
            <person name="Wimmer E.A."/>
            <person name="Yang X."/>
            <person name="Jones A.K."/>
            <person name="Sattelle D.B."/>
            <person name="Ebert P.R."/>
            <person name="Nelson D."/>
            <person name="Scott J.G."/>
            <person name="Beeman R.W."/>
            <person name="Muthukrishnan S."/>
            <person name="Kramer K.J."/>
            <person name="Arakane Y."/>
            <person name="Beeman R.W."/>
            <person name="Zhu Q."/>
            <person name="Hogenkamp D."/>
            <person name="Dixit R."/>
            <person name="Oppert B."/>
            <person name="Jiang H."/>
            <person name="Zou Z."/>
            <person name="Marshall J."/>
            <person name="Elpidina E."/>
            <person name="Vinokurov K."/>
            <person name="Oppert C."/>
            <person name="Zou Z."/>
            <person name="Evans J."/>
            <person name="Lu Z."/>
            <person name="Zhao P."/>
            <person name="Sumathipala N."/>
            <person name="Altincicek B."/>
            <person name="Vilcinskas A."/>
            <person name="Williams M."/>
            <person name="Hultmark D."/>
            <person name="Hetru C."/>
            <person name="Jiang H."/>
            <person name="Grimmelikhuijzen C.J."/>
            <person name="Hauser F."/>
            <person name="Cazzamali G."/>
            <person name="Williamson M."/>
            <person name="Park Y."/>
            <person name="Li B."/>
            <person name="Tanaka Y."/>
            <person name="Predel R."/>
            <person name="Neupert S."/>
            <person name="Schachtner J."/>
            <person name="Verleyen P."/>
            <person name="Raible F."/>
            <person name="Bork P."/>
            <person name="Friedrich M."/>
            <person name="Walden K.K."/>
            <person name="Robertson H.M."/>
            <person name="Angeli S."/>
            <person name="Foret S."/>
            <person name="Bucher G."/>
            <person name="Schuetz S."/>
            <person name="Maleszka R."/>
            <person name="Wimmer E.A."/>
            <person name="Beeman R.W."/>
            <person name="Lorenzen M."/>
            <person name="Tomoyasu Y."/>
            <person name="Miller S.C."/>
            <person name="Grossmann D."/>
            <person name="Bucher G."/>
        </authorList>
    </citation>
    <scope>NUCLEOTIDE SEQUENCE [LARGE SCALE GENOMIC DNA]</scope>
    <source>
        <strain evidence="1 2">Georgia GA2</strain>
    </source>
</reference>
<evidence type="ECO:0000313" key="2">
    <source>
        <dbReference type="Proteomes" id="UP000007266"/>
    </source>
</evidence>
<proteinExistence type="predicted"/>
<dbReference type="PANTHER" id="PTHR47163:SF2">
    <property type="entry name" value="SI:DKEY-17M8.2"/>
    <property type="match status" value="1"/>
</dbReference>
<accession>D6WRA6</accession>
<sequence>MHFKVNMGGRGVPANTFIVNVDEILTDDGIRNEFFNYKRLSFKSITDSIRWCARHRLIHNSLRCAPCEEPMSFVVRHQLGDGFRWQCKICGASSSLRKDSFFSRSHLSLEQIVTIVYGWARNDEQFRIICEAEISSNTRNTIVDWCSFCRDICEQFLVDHPSEVIIHEQNFVNPNDPEIHTQNVENLWMRTKHKLRRQFGTSEDLFVSYLHEFIWRNKFRQVRDYLFNEFLLCIVKQYPI</sequence>
<reference evidence="1 2" key="2">
    <citation type="journal article" date="2010" name="Nucleic Acids Res.">
        <title>BeetleBase in 2010: revisions to provide comprehensive genomic information for Tribolium castaneum.</title>
        <authorList>
            <person name="Kim H.S."/>
            <person name="Murphy T."/>
            <person name="Xia J."/>
            <person name="Caragea D."/>
            <person name="Park Y."/>
            <person name="Beeman R.W."/>
            <person name="Lorenzen M.D."/>
            <person name="Butcher S."/>
            <person name="Manak J.R."/>
            <person name="Brown S.J."/>
        </authorList>
    </citation>
    <scope>GENOME REANNOTATION</scope>
    <source>
        <strain evidence="1 2">Georgia GA2</strain>
    </source>
</reference>
<keyword evidence="2" id="KW-1185">Reference proteome</keyword>
<gene>
    <name evidence="1" type="primary">AUGUSTUS-3.0.2_10016</name>
    <name evidence="1" type="ORF">TcasGA2_TC010016</name>
</gene>
<evidence type="ECO:0008006" key="3">
    <source>
        <dbReference type="Google" id="ProtNLM"/>
    </source>
</evidence>
<dbReference type="AlphaFoldDB" id="D6WRA6"/>
<name>D6WRA6_TRICA</name>
<dbReference type="PANTHER" id="PTHR47163">
    <property type="entry name" value="DDE_TNP_IS1595 DOMAIN-CONTAINING PROTEIN"/>
    <property type="match status" value="1"/>
</dbReference>
<dbReference type="InterPro" id="IPR053164">
    <property type="entry name" value="IS1016-like_transposase"/>
</dbReference>